<reference evidence="1 2" key="1">
    <citation type="submission" date="2019-04" db="EMBL/GenBank/DDBJ databases">
        <authorList>
            <person name="Feng G."/>
            <person name="Zhang J."/>
            <person name="Zhu H."/>
        </authorList>
    </citation>
    <scope>NUCLEOTIDE SEQUENCE [LARGE SCALE GENOMIC DNA]</scope>
    <source>
        <strain evidence="1 2">JCM 19491</strain>
    </source>
</reference>
<proteinExistence type="predicted"/>
<organism evidence="1 2">
    <name type="scientific">Hymenobacter wooponensis</name>
    <dbReference type="NCBI Taxonomy" id="1525360"/>
    <lineage>
        <taxon>Bacteria</taxon>
        <taxon>Pseudomonadati</taxon>
        <taxon>Bacteroidota</taxon>
        <taxon>Cytophagia</taxon>
        <taxon>Cytophagales</taxon>
        <taxon>Hymenobacteraceae</taxon>
        <taxon>Hymenobacter</taxon>
    </lineage>
</organism>
<dbReference type="OrthoDB" id="9768177at2"/>
<evidence type="ECO:0008006" key="3">
    <source>
        <dbReference type="Google" id="ProtNLM"/>
    </source>
</evidence>
<accession>A0A4Z0MPI3</accession>
<sequence>MGSRDIFGGLAQYEPELRGEVPKGTSVATYNTFDRWIEDGSFVKLREASISYLLKPKFLGMRDLRFSVAGRNLWVITDYSGYDPEVSAAGQSNAVRGFDFVEVPIPRSVSVGFNASF</sequence>
<dbReference type="Proteomes" id="UP000298284">
    <property type="component" value="Unassembled WGS sequence"/>
</dbReference>
<protein>
    <recommendedName>
        <fullName evidence="3">TonB-dependent receptor</fullName>
    </recommendedName>
</protein>
<dbReference type="RefSeq" id="WP_135529746.1">
    <property type="nucleotide sequence ID" value="NZ_SRKZ01000002.1"/>
</dbReference>
<gene>
    <name evidence="1" type="ORF">EU557_07180</name>
</gene>
<comment type="caution">
    <text evidence="1">The sequence shown here is derived from an EMBL/GenBank/DDBJ whole genome shotgun (WGS) entry which is preliminary data.</text>
</comment>
<name>A0A4Z0MPI3_9BACT</name>
<dbReference type="AlphaFoldDB" id="A0A4Z0MPI3"/>
<evidence type="ECO:0000313" key="2">
    <source>
        <dbReference type="Proteomes" id="UP000298284"/>
    </source>
</evidence>
<dbReference type="EMBL" id="SRKZ01000002">
    <property type="protein sequence ID" value="TGD81339.1"/>
    <property type="molecule type" value="Genomic_DNA"/>
</dbReference>
<keyword evidence="2" id="KW-1185">Reference proteome</keyword>
<evidence type="ECO:0000313" key="1">
    <source>
        <dbReference type="EMBL" id="TGD81339.1"/>
    </source>
</evidence>